<dbReference type="InterPro" id="IPR036188">
    <property type="entry name" value="FAD/NAD-bd_sf"/>
</dbReference>
<dbReference type="PANTHER" id="PTHR38663">
    <property type="match status" value="1"/>
</dbReference>
<protein>
    <submittedName>
        <fullName evidence="1">Uncharacterized protein</fullName>
    </submittedName>
</protein>
<sequence length="374" mass="41370">MDLNWLIVGGGIHGVHLAFVLRERCGIAADQMQIIDRHEQLLAHWEACTTACGMRYLRSTVVHHLAPDPHDLLRFAQHTRAEAHHFHGRYQRPSLAIFRAHSWSLIERYRLVDLTQRGRVKGLVCREAGWCVETDRGAITARNVILALGIGEQLRWPVWASSLRAAGAPIHHLYEPGFDRTRIGAGASVVIVGGGISAAHLALALCTTTSVTLVMRHPIKIAPFDSPPGWMGPKELRRFHAEPDMRYRRAMINQARLPGTMPVEVAQTLITAVQHKRLQIVIDEVHAADYNNDDGITLTLSDATLHAATVILATGFTGERPGYPWLDEAIAVYDLPVAACGYPIVRPDLRWTQGLYVSGALAELELGPVARNIV</sequence>
<evidence type="ECO:0000313" key="2">
    <source>
        <dbReference type="Proteomes" id="UP000243376"/>
    </source>
</evidence>
<proteinExistence type="predicted"/>
<dbReference type="PANTHER" id="PTHR38663:SF1">
    <property type="entry name" value="L-ORNITHINE N(5)-MONOOXYGENASE"/>
    <property type="match status" value="1"/>
</dbReference>
<reference evidence="1 2" key="1">
    <citation type="submission" date="2018-01" db="EMBL/GenBank/DDBJ databases">
        <title>Metagenomic assembled genomes from two thermal pools in the Uzon Caldera, Kamchatka, Russia.</title>
        <authorList>
            <person name="Wilkins L."/>
            <person name="Ettinger C."/>
        </authorList>
    </citation>
    <scope>NUCLEOTIDE SEQUENCE [LARGE SCALE GENOMIC DNA]</scope>
    <source>
        <strain evidence="1">ZAV-02</strain>
    </source>
</reference>
<dbReference type="EMBL" id="PNIQ01000697">
    <property type="protein sequence ID" value="PMP79001.1"/>
    <property type="molecule type" value="Genomic_DNA"/>
</dbReference>
<dbReference type="AlphaFoldDB" id="A0A2J6X340"/>
<dbReference type="Pfam" id="PF13738">
    <property type="entry name" value="Pyr_redox_3"/>
    <property type="match status" value="1"/>
</dbReference>
<accession>A0A2J6X340</accession>
<dbReference type="Proteomes" id="UP000243376">
    <property type="component" value="Unassembled WGS sequence"/>
</dbReference>
<dbReference type="Gene3D" id="3.50.50.60">
    <property type="entry name" value="FAD/NAD(P)-binding domain"/>
    <property type="match status" value="1"/>
</dbReference>
<dbReference type="SUPFAM" id="SSF51905">
    <property type="entry name" value="FAD/NAD(P)-binding domain"/>
    <property type="match status" value="2"/>
</dbReference>
<organism evidence="1 2">
    <name type="scientific">Chloroflexus aggregans</name>
    <dbReference type="NCBI Taxonomy" id="152260"/>
    <lineage>
        <taxon>Bacteria</taxon>
        <taxon>Bacillati</taxon>
        <taxon>Chloroflexota</taxon>
        <taxon>Chloroflexia</taxon>
        <taxon>Chloroflexales</taxon>
        <taxon>Chloroflexineae</taxon>
        <taxon>Chloroflexaceae</taxon>
        <taxon>Chloroflexus</taxon>
    </lineage>
</organism>
<comment type="caution">
    <text evidence="1">The sequence shown here is derived from an EMBL/GenBank/DDBJ whole genome shotgun (WGS) entry which is preliminary data.</text>
</comment>
<feature type="non-terminal residue" evidence="1">
    <location>
        <position position="374"/>
    </location>
</feature>
<gene>
    <name evidence="1" type="ORF">C0184_10430</name>
</gene>
<evidence type="ECO:0000313" key="1">
    <source>
        <dbReference type="EMBL" id="PMP79001.1"/>
    </source>
</evidence>
<name>A0A2J6X340_9CHLR</name>